<dbReference type="GO" id="GO:0000793">
    <property type="term" value="C:condensed chromosome"/>
    <property type="evidence" value="ECO:0007669"/>
    <property type="project" value="TreeGrafter"/>
</dbReference>
<gene>
    <name evidence="3" type="ORF">O3G_MSEX009075</name>
</gene>
<accession>A0A922CR45</accession>
<feature type="coiled-coil region" evidence="1">
    <location>
        <begin position="115"/>
        <end position="163"/>
    </location>
</feature>
<dbReference type="GO" id="GO:0007076">
    <property type="term" value="P:mitotic chromosome condensation"/>
    <property type="evidence" value="ECO:0007669"/>
    <property type="project" value="TreeGrafter"/>
</dbReference>
<evidence type="ECO:0000256" key="2">
    <source>
        <dbReference type="SAM" id="MobiDB-lite"/>
    </source>
</evidence>
<keyword evidence="4" id="KW-1185">Reference proteome</keyword>
<dbReference type="Proteomes" id="UP000791440">
    <property type="component" value="Unassembled WGS sequence"/>
</dbReference>
<protein>
    <submittedName>
        <fullName evidence="3">Uncharacterized protein</fullName>
    </submittedName>
</protein>
<evidence type="ECO:0000313" key="4">
    <source>
        <dbReference type="Proteomes" id="UP000791440"/>
    </source>
</evidence>
<dbReference type="EMBL" id="JH668484">
    <property type="protein sequence ID" value="KAG6455179.1"/>
    <property type="molecule type" value="Genomic_DNA"/>
</dbReference>
<sequence>MSLQPASSPIVISDDSIADFERIFLKNCSCIQDIYKSPRRSVQIQEPEKTEKEIGVQELFISGMSGVGMKIQDSTKHAPCVNDNSDSVADSMSGSCETSRAQYYHNKLLATMQILENKEETVRVQNESLAVAEARITSLTARISELRRDVERKDRELQILHKTVLERGVEKTDVSITALTQEKEQRDVINTLQDNLTVIEDLYRESFYETAKQECLIEMLRKSYLDVRVVDKQKDEQIDRLQTVVDNQRWSLDQCQDIALEVENLKMEITNFLNSSNNDSGMWERSDMSVTSGVGEDLHDIMDHLLRLRQLLNTDCICGLEEENARLRKNNETLQLQVGELRQRISELESSLLSKDDKELFYQEQIDDKEKELHSIRKQLAVMEESKSQTNTKCDALTVRLQQTEVLLKEKTSELMQVQQQCELHENNIKLLNEELEKANLMNKENSEMRSSVSCLTSHARSSRARLAASECRARSLEAELEHLHVCYRQKATAVEELRSQLEEAQSRGAALCGTARGALDAVARWSRSHRRKRRELEEKIQEKETIISSLEKRLEERQKTPSRMSASEEPSCSKYIDRRDYEFPPSYSSTARGRREQCVGTSESERTSCSSAPVPPRRSRRKTPLCSDKRCSCSCSTASSPAASCQVLRINRCDSPQIRMHRIPRELSPTDDLLGRVEQLTEALADGQRRWTQRLQHR</sequence>
<evidence type="ECO:0000256" key="1">
    <source>
        <dbReference type="SAM" id="Coils"/>
    </source>
</evidence>
<organism evidence="3 4">
    <name type="scientific">Manduca sexta</name>
    <name type="common">Tobacco hawkmoth</name>
    <name type="synonym">Tobacco hornworm</name>
    <dbReference type="NCBI Taxonomy" id="7130"/>
    <lineage>
        <taxon>Eukaryota</taxon>
        <taxon>Metazoa</taxon>
        <taxon>Ecdysozoa</taxon>
        <taxon>Arthropoda</taxon>
        <taxon>Hexapoda</taxon>
        <taxon>Insecta</taxon>
        <taxon>Pterygota</taxon>
        <taxon>Neoptera</taxon>
        <taxon>Endopterygota</taxon>
        <taxon>Lepidoptera</taxon>
        <taxon>Glossata</taxon>
        <taxon>Ditrysia</taxon>
        <taxon>Bombycoidea</taxon>
        <taxon>Sphingidae</taxon>
        <taxon>Sphinginae</taxon>
        <taxon>Sphingini</taxon>
        <taxon>Manduca</taxon>
    </lineage>
</organism>
<dbReference type="AlphaFoldDB" id="A0A922CR45"/>
<evidence type="ECO:0000313" key="3">
    <source>
        <dbReference type="EMBL" id="KAG6455179.1"/>
    </source>
</evidence>
<feature type="region of interest" description="Disordered" evidence="2">
    <location>
        <begin position="580"/>
        <end position="623"/>
    </location>
</feature>
<proteinExistence type="predicted"/>
<feature type="region of interest" description="Disordered" evidence="2">
    <location>
        <begin position="554"/>
        <end position="573"/>
    </location>
</feature>
<reference evidence="3" key="1">
    <citation type="journal article" date="2016" name="Insect Biochem. Mol. Biol.">
        <title>Multifaceted biological insights from a draft genome sequence of the tobacco hornworm moth, Manduca sexta.</title>
        <authorList>
            <person name="Kanost M.R."/>
            <person name="Arrese E.L."/>
            <person name="Cao X."/>
            <person name="Chen Y.R."/>
            <person name="Chellapilla S."/>
            <person name="Goldsmith M.R."/>
            <person name="Grosse-Wilde E."/>
            <person name="Heckel D.G."/>
            <person name="Herndon N."/>
            <person name="Jiang H."/>
            <person name="Papanicolaou A."/>
            <person name="Qu J."/>
            <person name="Soulages J.L."/>
            <person name="Vogel H."/>
            <person name="Walters J."/>
            <person name="Waterhouse R.M."/>
            <person name="Ahn S.J."/>
            <person name="Almeida F.C."/>
            <person name="An C."/>
            <person name="Aqrawi P."/>
            <person name="Bretschneider A."/>
            <person name="Bryant W.B."/>
            <person name="Bucks S."/>
            <person name="Chao H."/>
            <person name="Chevignon G."/>
            <person name="Christen J.M."/>
            <person name="Clarke D.F."/>
            <person name="Dittmer N.T."/>
            <person name="Ferguson L.C.F."/>
            <person name="Garavelou S."/>
            <person name="Gordon K.H.J."/>
            <person name="Gunaratna R.T."/>
            <person name="Han Y."/>
            <person name="Hauser F."/>
            <person name="He Y."/>
            <person name="Heidel-Fischer H."/>
            <person name="Hirsh A."/>
            <person name="Hu Y."/>
            <person name="Jiang H."/>
            <person name="Kalra D."/>
            <person name="Klinner C."/>
            <person name="Konig C."/>
            <person name="Kovar C."/>
            <person name="Kroll A.R."/>
            <person name="Kuwar S.S."/>
            <person name="Lee S.L."/>
            <person name="Lehman R."/>
            <person name="Li K."/>
            <person name="Li Z."/>
            <person name="Liang H."/>
            <person name="Lovelace S."/>
            <person name="Lu Z."/>
            <person name="Mansfield J.H."/>
            <person name="McCulloch K.J."/>
            <person name="Mathew T."/>
            <person name="Morton B."/>
            <person name="Muzny D.M."/>
            <person name="Neunemann D."/>
            <person name="Ongeri F."/>
            <person name="Pauchet Y."/>
            <person name="Pu L.L."/>
            <person name="Pyrousis I."/>
            <person name="Rao X.J."/>
            <person name="Redding A."/>
            <person name="Roesel C."/>
            <person name="Sanchez-Gracia A."/>
            <person name="Schaack S."/>
            <person name="Shukla A."/>
            <person name="Tetreau G."/>
            <person name="Wang Y."/>
            <person name="Xiong G.H."/>
            <person name="Traut W."/>
            <person name="Walsh T.K."/>
            <person name="Worley K.C."/>
            <person name="Wu D."/>
            <person name="Wu W."/>
            <person name="Wu Y.Q."/>
            <person name="Zhang X."/>
            <person name="Zou Z."/>
            <person name="Zucker H."/>
            <person name="Briscoe A.D."/>
            <person name="Burmester T."/>
            <person name="Clem R.J."/>
            <person name="Feyereisen R."/>
            <person name="Grimmelikhuijzen C.J.P."/>
            <person name="Hamodrakas S.J."/>
            <person name="Hansson B.S."/>
            <person name="Huguet E."/>
            <person name="Jermiin L.S."/>
            <person name="Lan Q."/>
            <person name="Lehman H.K."/>
            <person name="Lorenzen M."/>
            <person name="Merzendorfer H."/>
            <person name="Michalopoulos I."/>
            <person name="Morton D.B."/>
            <person name="Muthukrishnan S."/>
            <person name="Oakeshott J.G."/>
            <person name="Palmer W."/>
            <person name="Park Y."/>
            <person name="Passarelli A.L."/>
            <person name="Rozas J."/>
            <person name="Schwartz L.M."/>
            <person name="Smith W."/>
            <person name="Southgate A."/>
            <person name="Vilcinskas A."/>
            <person name="Vogt R."/>
            <person name="Wang P."/>
            <person name="Werren J."/>
            <person name="Yu X.Q."/>
            <person name="Zhou J.J."/>
            <person name="Brown S.J."/>
            <person name="Scherer S.E."/>
            <person name="Richards S."/>
            <person name="Blissard G.W."/>
        </authorList>
    </citation>
    <scope>NUCLEOTIDE SEQUENCE</scope>
</reference>
<name>A0A922CR45_MANSE</name>
<dbReference type="GO" id="GO:0000785">
    <property type="term" value="C:chromatin"/>
    <property type="evidence" value="ECO:0007669"/>
    <property type="project" value="TreeGrafter"/>
</dbReference>
<dbReference type="PANTHER" id="PTHR43941">
    <property type="entry name" value="STRUCTURAL MAINTENANCE OF CHROMOSOMES PROTEIN 2"/>
    <property type="match status" value="1"/>
</dbReference>
<feature type="compositionally biased region" description="Polar residues" evidence="2">
    <location>
        <begin position="562"/>
        <end position="571"/>
    </location>
</feature>
<keyword evidence="1" id="KW-0175">Coiled coil</keyword>
<comment type="caution">
    <text evidence="3">The sequence shown here is derived from an EMBL/GenBank/DDBJ whole genome shotgun (WGS) entry which is preliminary data.</text>
</comment>
<reference evidence="3" key="2">
    <citation type="submission" date="2020-12" db="EMBL/GenBank/DDBJ databases">
        <authorList>
            <person name="Kanost M."/>
        </authorList>
    </citation>
    <scope>NUCLEOTIDE SEQUENCE</scope>
</reference>
<dbReference type="GO" id="GO:0000796">
    <property type="term" value="C:condensin complex"/>
    <property type="evidence" value="ECO:0007669"/>
    <property type="project" value="TreeGrafter"/>
</dbReference>
<dbReference type="GO" id="GO:0003682">
    <property type="term" value="F:chromatin binding"/>
    <property type="evidence" value="ECO:0007669"/>
    <property type="project" value="TreeGrafter"/>
</dbReference>
<dbReference type="PANTHER" id="PTHR43941:SF1">
    <property type="entry name" value="STRUCTURAL MAINTENANCE OF CHROMOSOMES PROTEIN 2"/>
    <property type="match status" value="1"/>
</dbReference>